<evidence type="ECO:0000256" key="2">
    <source>
        <dbReference type="SAM" id="SignalP"/>
    </source>
</evidence>
<dbReference type="Proteomes" id="UP000410492">
    <property type="component" value="Unassembled WGS sequence"/>
</dbReference>
<evidence type="ECO:0000256" key="1">
    <source>
        <dbReference type="SAM" id="MobiDB-lite"/>
    </source>
</evidence>
<evidence type="ECO:0000313" key="3">
    <source>
        <dbReference type="EMBL" id="VEN45088.1"/>
    </source>
</evidence>
<feature type="compositionally biased region" description="Basic and acidic residues" evidence="1">
    <location>
        <begin position="43"/>
        <end position="97"/>
    </location>
</feature>
<proteinExistence type="predicted"/>
<accession>A0A653CB17</accession>
<dbReference type="EMBL" id="CAACVG010007369">
    <property type="protein sequence ID" value="VEN45088.1"/>
    <property type="molecule type" value="Genomic_DNA"/>
</dbReference>
<sequence length="144" mass="16466">MNFLILAVTITTLASAHPQFFDFDVDKSLSSFDLNEPLFDAPADEKKDSSQKDDVYKSIYDDRPVEREQESRRKVKHKQETREDVEHEEESRQEFKRPIAGGQVSHSADIVGDQSLFGETTTAKGWNTVELTPTTMSTILERWA</sequence>
<protein>
    <submittedName>
        <fullName evidence="3">Uncharacterized protein</fullName>
    </submittedName>
</protein>
<gene>
    <name evidence="3" type="ORF">CALMAC_LOCUS7658</name>
</gene>
<feature type="chain" id="PRO_5024860396" evidence="2">
    <location>
        <begin position="17"/>
        <end position="144"/>
    </location>
</feature>
<dbReference type="AlphaFoldDB" id="A0A653CB17"/>
<evidence type="ECO:0000313" key="4">
    <source>
        <dbReference type="Proteomes" id="UP000410492"/>
    </source>
</evidence>
<keyword evidence="4" id="KW-1185">Reference proteome</keyword>
<name>A0A653CB17_CALMS</name>
<organism evidence="3 4">
    <name type="scientific">Callosobruchus maculatus</name>
    <name type="common">Southern cowpea weevil</name>
    <name type="synonym">Pulse bruchid</name>
    <dbReference type="NCBI Taxonomy" id="64391"/>
    <lineage>
        <taxon>Eukaryota</taxon>
        <taxon>Metazoa</taxon>
        <taxon>Ecdysozoa</taxon>
        <taxon>Arthropoda</taxon>
        <taxon>Hexapoda</taxon>
        <taxon>Insecta</taxon>
        <taxon>Pterygota</taxon>
        <taxon>Neoptera</taxon>
        <taxon>Endopterygota</taxon>
        <taxon>Coleoptera</taxon>
        <taxon>Polyphaga</taxon>
        <taxon>Cucujiformia</taxon>
        <taxon>Chrysomeloidea</taxon>
        <taxon>Chrysomelidae</taxon>
        <taxon>Bruchinae</taxon>
        <taxon>Bruchini</taxon>
        <taxon>Callosobruchus</taxon>
    </lineage>
</organism>
<feature type="region of interest" description="Disordered" evidence="1">
    <location>
        <begin position="36"/>
        <end position="106"/>
    </location>
</feature>
<feature type="signal peptide" evidence="2">
    <location>
        <begin position="1"/>
        <end position="16"/>
    </location>
</feature>
<reference evidence="3 4" key="1">
    <citation type="submission" date="2019-01" db="EMBL/GenBank/DDBJ databases">
        <authorList>
            <person name="Sayadi A."/>
        </authorList>
    </citation>
    <scope>NUCLEOTIDE SEQUENCE [LARGE SCALE GENOMIC DNA]</scope>
</reference>
<dbReference type="OrthoDB" id="6760052at2759"/>
<keyword evidence="2" id="KW-0732">Signal</keyword>